<evidence type="ECO:0000256" key="6">
    <source>
        <dbReference type="ARBA" id="ARBA00023319"/>
    </source>
</evidence>
<accession>A0A9F3QW12</accession>
<reference evidence="12" key="1">
    <citation type="submission" date="2025-08" db="UniProtKB">
        <authorList>
            <consortium name="RefSeq"/>
        </authorList>
    </citation>
    <scope>IDENTIFICATION</scope>
    <source>
        <tissue evidence="12">Liver</tissue>
    </source>
</reference>
<dbReference type="Gene3D" id="3.30.200.20">
    <property type="entry name" value="Phosphorylase Kinase, domain 1"/>
    <property type="match status" value="1"/>
</dbReference>
<dbReference type="Pfam" id="PF00069">
    <property type="entry name" value="Pkinase"/>
    <property type="match status" value="1"/>
</dbReference>
<feature type="domain" description="Fibronectin type-III" evidence="10">
    <location>
        <begin position="1326"/>
        <end position="1419"/>
    </location>
</feature>
<dbReference type="InterPro" id="IPR003598">
    <property type="entry name" value="Ig_sub2"/>
</dbReference>
<dbReference type="PANTHER" id="PTHR24347">
    <property type="entry name" value="SERINE/THREONINE-PROTEIN KINASE"/>
    <property type="match status" value="1"/>
</dbReference>
<dbReference type="CDD" id="cd00063">
    <property type="entry name" value="FN3"/>
    <property type="match status" value="1"/>
</dbReference>
<evidence type="ECO:0000313" key="12">
    <source>
        <dbReference type="RefSeq" id="XP_015746271.1"/>
    </source>
</evidence>
<keyword evidence="3" id="KW-0677">Repeat</keyword>
<dbReference type="SMART" id="SM00060">
    <property type="entry name" value="FN3"/>
    <property type="match status" value="1"/>
</dbReference>
<feature type="region of interest" description="Disordered" evidence="7">
    <location>
        <begin position="1179"/>
        <end position="1217"/>
    </location>
</feature>
<dbReference type="InterPro" id="IPR003961">
    <property type="entry name" value="FN3_dom"/>
</dbReference>
<feature type="compositionally biased region" description="Low complexity" evidence="7">
    <location>
        <begin position="74"/>
        <end position="84"/>
    </location>
</feature>
<dbReference type="SUPFAM" id="SSF48726">
    <property type="entry name" value="Immunoglobulin"/>
    <property type="match status" value="1"/>
</dbReference>
<dbReference type="InterPro" id="IPR008266">
    <property type="entry name" value="Tyr_kinase_AS"/>
</dbReference>
<dbReference type="Gene3D" id="2.60.40.10">
    <property type="entry name" value="Immunoglobulins"/>
    <property type="match status" value="2"/>
</dbReference>
<dbReference type="InterPro" id="IPR011009">
    <property type="entry name" value="Kinase-like_dom_sf"/>
</dbReference>
<dbReference type="InterPro" id="IPR013098">
    <property type="entry name" value="Ig_I-set"/>
</dbReference>
<dbReference type="GO" id="GO:0004672">
    <property type="term" value="F:protein kinase activity"/>
    <property type="evidence" value="ECO:0007669"/>
    <property type="project" value="InterPro"/>
</dbReference>
<evidence type="ECO:0000256" key="3">
    <source>
        <dbReference type="ARBA" id="ARBA00022737"/>
    </source>
</evidence>
<keyword evidence="4" id="KW-0418">Kinase</keyword>
<dbReference type="OrthoDB" id="2570713at2759"/>
<feature type="region of interest" description="Disordered" evidence="7">
    <location>
        <begin position="69"/>
        <end position="95"/>
    </location>
</feature>
<evidence type="ECO:0000256" key="5">
    <source>
        <dbReference type="ARBA" id="ARBA00023157"/>
    </source>
</evidence>
<dbReference type="SMART" id="SM00408">
    <property type="entry name" value="IGc2"/>
    <property type="match status" value="1"/>
</dbReference>
<dbReference type="Proteomes" id="UP000695026">
    <property type="component" value="Unplaced"/>
</dbReference>
<dbReference type="InterPro" id="IPR007110">
    <property type="entry name" value="Ig-like_dom"/>
</dbReference>
<dbReference type="Pfam" id="PF07679">
    <property type="entry name" value="I-set"/>
    <property type="match status" value="1"/>
</dbReference>
<feature type="compositionally biased region" description="Basic and acidic residues" evidence="7">
    <location>
        <begin position="222"/>
        <end position="232"/>
    </location>
</feature>
<dbReference type="PROSITE" id="PS50853">
    <property type="entry name" value="FN3"/>
    <property type="match status" value="1"/>
</dbReference>
<feature type="compositionally biased region" description="Polar residues" evidence="7">
    <location>
        <begin position="1202"/>
        <end position="1211"/>
    </location>
</feature>
<dbReference type="RefSeq" id="XP_015746271.1">
    <property type="nucleotide sequence ID" value="XM_015890785.2"/>
</dbReference>
<evidence type="ECO:0000313" key="11">
    <source>
        <dbReference type="Proteomes" id="UP000695026"/>
    </source>
</evidence>
<dbReference type="InterPro" id="IPR036179">
    <property type="entry name" value="Ig-like_dom_sf"/>
</dbReference>
<feature type="region of interest" description="Disordered" evidence="7">
    <location>
        <begin position="1105"/>
        <end position="1142"/>
    </location>
</feature>
<dbReference type="KEGG" id="pbi:103051459"/>
<comment type="similarity">
    <text evidence="1">Belongs to the protein kinase superfamily. CAMK Ser/Thr protein kinase family.</text>
</comment>
<name>A0A9F3QW12_PYTBI</name>
<protein>
    <submittedName>
        <fullName evidence="12">Obscurin-like</fullName>
    </submittedName>
</protein>
<sequence length="1737" mass="192900">MECLSHTWFAHNPPPEDAHFIDTKQLNFFVSRSRWQRSLMSYKSVLVMRPIPEILEKHHKNTSLGISRQLVEESSSSSTSGSSSDNEISVSSGRKPFGPIPELHLSVLEGSNYPEYEEFGAEFKIPEDSMPPIKRLKQTSAKGQLDEQPVQEQETSVYQQPETHGKELFELASLQDKAGLLLPEEGRMERSPGCVPRHSVIKSTFYSQPSVGLTDAPSSPGKEQRKQLEKAKRSYRKAGYSKSALSGLREPLLEQFEFGGEGGSLADAEFGKGREGGNGPLMTKSASFDTAQKSPKVTFQVSTRSRSLDDYRIRATGFAEEQDIAEEDMDIIPQGSLAEVTHLRDEEAFATKTREGFSEEQPMLVTLDEKESSSLSLQQQEKALVWAQGPEKDEDLLQKQKAPLFVGQSLQGSEDLILAAQKPGLTSGLVPKCDIEEGQTSLSSTHRDMGAIFQKGESSVLRDAQSETTNLVSQDHKEEKLSHETKPSSPKSEEDHTPQQEESFHLLKSVPFHITHVQAEKQLAGAPDKSPKTLRTVAMSEGHLPGYQKPLVYPETQTVESRSSGAPILHTDISASSIPEEEQQILSQEPSGLSLAKSAMLENKGLENLNFPQAKMAPTSVSESAEQKHLHQLPVAYTERKLPVTKGEGPVHPEMALMGEGQHPSQQESPVYSKPSSSAPRSAASFIQAAFQPGATSISLLHGETQMASLPKPSIYPEGESLHREVQSPPQQAETLTSAYESQDWGHGKSLKTSEFASVIPKGQRPQIKTDLTSVFEAENHELYPHVPSAPSEVKSAILKSQTPSVAGFSQAKIRPFSTSREKIPVTVKKTPYSIGEGKSKEHMMHEKLSLYSDPEAQALEDLSEEMAYLPKATTPLAESIPAPEGSKRYISPQGEMFYQDSSGQAVRPKGRYLVRRGKREGGIGLADPTEADIIYPGEEDYFSVQSYLSKKVRMSSPYEGQGLDYTGAETSTASLFDRLSYYAGRQGSNWMYEIALVQIQDLSELPRPDSKTAKFDISEVEPAFLNLHELYDIVYSPFEFLSFRKAPENLPSKRHLPPGFNLHSQQDKKICLREDNLQGKAIRKPFGEEEKGAVKVEVGPEPAIAPRIGKRSDSEGDLPIGSQQMYDLPSDPTRKRKSSLQSALGLFKPVVRSQSMEQVEQSLKKRMKTSVAHFSRMLTRKLSSEEHREDSEEPKSEQAERTSLTEPSPTSKKKRMFPSFTLPSLKTKDKGPFFVEELTDQTVAIGQSLTLSCRTSAHSFSRVEWFKDGAGICSTDRILISSTLKRFQLLTVLSATMEDFGMYTCTATGSHGAISTSCTIRKAEAPSNPPSPDIVEVLEDGVQLAWEPVELNTPVTYTVLCKKDDGEWKTLASDILDCCYTVEHLPRGLVYSFRIACVSLAGVGPYSYPTPKVKIGEQDQAAFQAQDEEDKMTAQPTHQTYAFQTEIKRGRFSIIKQCREKFSGNPLAAKIIPYRQEEKEAVLQEYQILRKLHHTNIGQLQGAYVSPRHLVLIVELCVGPELLHALAGRSSYSEVQVRDYLWQILNAVEYLHKQDILHLDLRSENMIIVEPNLLKLLDFGNAQFYMPDQIITLDGCTDFVETMASELLSDKGAVPQTDIWAIGVTAFIMLSAEYPISSDAAWDFGRLVKRDKIRLNKCYAGLSGGAINFLQSTLSFNPWRRPTATECLQSSWLQETGLDEHQQATVTFSTTKLRNFVAARERKRALLCSKYGVTAV</sequence>
<keyword evidence="2" id="KW-0808">Transferase</keyword>
<feature type="domain" description="Protein kinase" evidence="8">
    <location>
        <begin position="1442"/>
        <end position="1694"/>
    </location>
</feature>
<feature type="compositionally biased region" description="Basic and acidic residues" evidence="7">
    <location>
        <begin position="1183"/>
        <end position="1201"/>
    </location>
</feature>
<evidence type="ECO:0000259" key="10">
    <source>
        <dbReference type="PROSITE" id="PS50853"/>
    </source>
</evidence>
<gene>
    <name evidence="12" type="primary">LOC103051459</name>
</gene>
<dbReference type="SMART" id="SM00409">
    <property type="entry name" value="IG"/>
    <property type="match status" value="1"/>
</dbReference>
<feature type="region of interest" description="Disordered" evidence="7">
    <location>
        <begin position="209"/>
        <end position="235"/>
    </location>
</feature>
<dbReference type="Pfam" id="PF00041">
    <property type="entry name" value="fn3"/>
    <property type="match status" value="1"/>
</dbReference>
<feature type="domain" description="Ig-like" evidence="9">
    <location>
        <begin position="1233"/>
        <end position="1322"/>
    </location>
</feature>
<dbReference type="GO" id="GO:0003007">
    <property type="term" value="P:heart morphogenesis"/>
    <property type="evidence" value="ECO:0007669"/>
    <property type="project" value="UniProtKB-ARBA"/>
</dbReference>
<dbReference type="PROSITE" id="PS50835">
    <property type="entry name" value="IG_LIKE"/>
    <property type="match status" value="1"/>
</dbReference>
<dbReference type="Gene3D" id="1.10.510.10">
    <property type="entry name" value="Transferase(Phosphotransferase) domain 1"/>
    <property type="match status" value="1"/>
</dbReference>
<dbReference type="SUPFAM" id="SSF49265">
    <property type="entry name" value="Fibronectin type III"/>
    <property type="match status" value="1"/>
</dbReference>
<feature type="region of interest" description="Disordered" evidence="7">
    <location>
        <begin position="437"/>
        <end position="506"/>
    </location>
</feature>
<dbReference type="GO" id="GO:0005524">
    <property type="term" value="F:ATP binding"/>
    <property type="evidence" value="ECO:0007669"/>
    <property type="project" value="InterPro"/>
</dbReference>
<feature type="compositionally biased region" description="Basic and acidic residues" evidence="7">
    <location>
        <begin position="474"/>
        <end position="505"/>
    </location>
</feature>
<feature type="compositionally biased region" description="Polar residues" evidence="7">
    <location>
        <begin position="284"/>
        <end position="301"/>
    </location>
</feature>
<dbReference type="InterPro" id="IPR036116">
    <property type="entry name" value="FN3_sf"/>
</dbReference>
<dbReference type="GO" id="GO:0055013">
    <property type="term" value="P:cardiac muscle cell development"/>
    <property type="evidence" value="ECO:0007669"/>
    <property type="project" value="UniProtKB-ARBA"/>
</dbReference>
<keyword evidence="6" id="KW-0393">Immunoglobulin domain</keyword>
<dbReference type="PROSITE" id="PS00109">
    <property type="entry name" value="PROTEIN_KINASE_TYR"/>
    <property type="match status" value="1"/>
</dbReference>
<evidence type="ECO:0000259" key="8">
    <source>
        <dbReference type="PROSITE" id="PS50011"/>
    </source>
</evidence>
<dbReference type="InterPro" id="IPR003599">
    <property type="entry name" value="Ig_sub"/>
</dbReference>
<proteinExistence type="inferred from homology"/>
<keyword evidence="11" id="KW-1185">Reference proteome</keyword>
<evidence type="ECO:0000256" key="2">
    <source>
        <dbReference type="ARBA" id="ARBA00022679"/>
    </source>
</evidence>
<evidence type="ECO:0000256" key="7">
    <source>
        <dbReference type="SAM" id="MobiDB-lite"/>
    </source>
</evidence>
<dbReference type="InterPro" id="IPR000719">
    <property type="entry name" value="Prot_kinase_dom"/>
</dbReference>
<evidence type="ECO:0000256" key="1">
    <source>
        <dbReference type="ARBA" id="ARBA00006692"/>
    </source>
</evidence>
<evidence type="ECO:0000256" key="4">
    <source>
        <dbReference type="ARBA" id="ARBA00022777"/>
    </source>
</evidence>
<feature type="region of interest" description="Disordered" evidence="7">
    <location>
        <begin position="267"/>
        <end position="301"/>
    </location>
</feature>
<dbReference type="GeneID" id="103051459"/>
<dbReference type="PROSITE" id="PS50011">
    <property type="entry name" value="PROTEIN_KINASE_DOM"/>
    <property type="match status" value="1"/>
</dbReference>
<dbReference type="InterPro" id="IPR013783">
    <property type="entry name" value="Ig-like_fold"/>
</dbReference>
<keyword evidence="5" id="KW-1015">Disulfide bond</keyword>
<organism evidence="11 12">
    <name type="scientific">Python bivittatus</name>
    <name type="common">Burmese python</name>
    <name type="synonym">Python molurus bivittatus</name>
    <dbReference type="NCBI Taxonomy" id="176946"/>
    <lineage>
        <taxon>Eukaryota</taxon>
        <taxon>Metazoa</taxon>
        <taxon>Chordata</taxon>
        <taxon>Craniata</taxon>
        <taxon>Vertebrata</taxon>
        <taxon>Euteleostomi</taxon>
        <taxon>Lepidosauria</taxon>
        <taxon>Squamata</taxon>
        <taxon>Bifurcata</taxon>
        <taxon>Unidentata</taxon>
        <taxon>Episquamata</taxon>
        <taxon>Toxicofera</taxon>
        <taxon>Serpentes</taxon>
        <taxon>Henophidia</taxon>
        <taxon>Pythonidae</taxon>
        <taxon>Python</taxon>
    </lineage>
</organism>
<evidence type="ECO:0000259" key="9">
    <source>
        <dbReference type="PROSITE" id="PS50835"/>
    </source>
</evidence>
<feature type="region of interest" description="Disordered" evidence="7">
    <location>
        <begin position="646"/>
        <end position="679"/>
    </location>
</feature>
<dbReference type="SUPFAM" id="SSF56112">
    <property type="entry name" value="Protein kinase-like (PK-like)"/>
    <property type="match status" value="1"/>
</dbReference>
<dbReference type="FunFam" id="2.60.40.10:FF:000107">
    <property type="entry name" value="Myosin, light chain kinase a"/>
    <property type="match status" value="1"/>
</dbReference>